<dbReference type="EMBL" id="PEDL01000005">
    <property type="protein sequence ID" value="PHV71100.1"/>
    <property type="molecule type" value="Genomic_DNA"/>
</dbReference>
<sequence length="505" mass="55976">MFCKLNSFSLNGVDTLPVEVEVDLSDGLPGFDIVGLPDSAVKESKERVKSAIKNSGFKFPARKITINLAPADIKKEGSLYDLPIALALLGCMGEIPTNILTSILFIGELALDGSLRSVKGLLPILCNLSPQQFTYCIVPVTNQEEASLIQKCPILLASHLNQVITFLKGDKNLEPCPPTTCSSSIPKEPLDFADIKGQENVKRGLMLAAGGYHNAILIGPPGSGKTMLAKRLPSILPPLTLEEALDITKIYSVAQKLPHHGIIRMRPFRAPHHTISPIGLTGGGAHPKPGEISLAHHGVLFLDELLEFNRSALEVLRQPLEEHQVTISRAQTSITYPAHFLFIASTNPCPCGYYPDTKKCSCSLTEIKHYLRKLSGPLLDRMDLHLEAPSPTLEEMKKTSTTSSTMLYTHVIKVFELQKERFKNQSFHWNSQIPSNRLNDYCQLTAEAQRLLNNWFQHTASSLRAYDKILRLSLTIADFDNTSHIDSSQLAEALHYRLLDRQFWA</sequence>
<evidence type="ECO:0000313" key="2">
    <source>
        <dbReference type="Proteomes" id="UP000224460"/>
    </source>
</evidence>
<gene>
    <name evidence="1" type="ORF">CS063_07150</name>
</gene>
<reference evidence="1" key="1">
    <citation type="submission" date="2017-10" db="EMBL/GenBank/DDBJ databases">
        <title>Genome sequence of cellulolytic Lachnospiraceae bacterium XHS1971 isolated from hotspring sediment.</title>
        <authorList>
            <person name="Vasudevan G."/>
            <person name="Joshi A.J."/>
            <person name="Hivarkar S."/>
            <person name="Lanjekar V.B."/>
            <person name="Dhakephalkar P.K."/>
            <person name="Dagar S."/>
        </authorList>
    </citation>
    <scope>NUCLEOTIDE SEQUENCE</scope>
    <source>
        <strain evidence="1">XHS1971</strain>
    </source>
</reference>
<dbReference type="Proteomes" id="UP000224460">
    <property type="component" value="Unassembled WGS sequence"/>
</dbReference>
<accession>A0AC61DCX4</accession>
<organism evidence="1 2">
    <name type="scientific">Sporanaerobium hydrogeniformans</name>
    <dbReference type="NCBI Taxonomy" id="3072179"/>
    <lineage>
        <taxon>Bacteria</taxon>
        <taxon>Bacillati</taxon>
        <taxon>Bacillota</taxon>
        <taxon>Clostridia</taxon>
        <taxon>Lachnospirales</taxon>
        <taxon>Lachnospiraceae</taxon>
        <taxon>Sporanaerobium</taxon>
    </lineage>
</organism>
<proteinExistence type="predicted"/>
<protein>
    <submittedName>
        <fullName evidence="1">Magnesium chelatase</fullName>
    </submittedName>
</protein>
<comment type="caution">
    <text evidence="1">The sequence shown here is derived from an EMBL/GenBank/DDBJ whole genome shotgun (WGS) entry which is preliminary data.</text>
</comment>
<keyword evidence="2" id="KW-1185">Reference proteome</keyword>
<evidence type="ECO:0000313" key="1">
    <source>
        <dbReference type="EMBL" id="PHV71100.1"/>
    </source>
</evidence>
<name>A0AC61DCX4_9FIRM</name>